<evidence type="ECO:0000256" key="1">
    <source>
        <dbReference type="ARBA" id="ARBA00005721"/>
    </source>
</evidence>
<evidence type="ECO:0000313" key="3">
    <source>
        <dbReference type="Proteomes" id="UP001501734"/>
    </source>
</evidence>
<keyword evidence="3" id="KW-1185">Reference proteome</keyword>
<reference evidence="3" key="1">
    <citation type="journal article" date="2019" name="Int. J. Syst. Evol. Microbiol.">
        <title>The Global Catalogue of Microorganisms (GCM) 10K type strain sequencing project: providing services to taxonomists for standard genome sequencing and annotation.</title>
        <authorList>
            <consortium name="The Broad Institute Genomics Platform"/>
            <consortium name="The Broad Institute Genome Sequencing Center for Infectious Disease"/>
            <person name="Wu L."/>
            <person name="Ma J."/>
        </authorList>
    </citation>
    <scope>NUCLEOTIDE SEQUENCE [LARGE SCALE GENOMIC DNA]</scope>
    <source>
        <strain evidence="3">JCM 17250</strain>
    </source>
</reference>
<comment type="caution">
    <text evidence="2">The sequence shown here is derived from an EMBL/GenBank/DDBJ whole genome shotgun (WGS) entry which is preliminary data.</text>
</comment>
<dbReference type="EMBL" id="BAABDL010000053">
    <property type="protein sequence ID" value="GAA4065954.1"/>
    <property type="molecule type" value="Genomic_DNA"/>
</dbReference>
<dbReference type="PANTHER" id="PTHR34297:SF1">
    <property type="entry name" value="ASP23_GLS24 FAMILY ENVELOPE STRESS RESPONSE PROTEIN"/>
    <property type="match status" value="1"/>
</dbReference>
<accession>A0ABP7VF12</accession>
<name>A0ABP7VF12_9BACI</name>
<comment type="similarity">
    <text evidence="1">Belongs to the asp23 family.</text>
</comment>
<dbReference type="PANTHER" id="PTHR34297">
    <property type="entry name" value="HYPOTHETICAL CYTOSOLIC PROTEIN-RELATED"/>
    <property type="match status" value="1"/>
</dbReference>
<dbReference type="Proteomes" id="UP001501734">
    <property type="component" value="Unassembled WGS sequence"/>
</dbReference>
<protein>
    <submittedName>
        <fullName evidence="2">Asp23/Gls24 family envelope stress response protein</fullName>
    </submittedName>
</protein>
<dbReference type="InterPro" id="IPR005531">
    <property type="entry name" value="Asp23"/>
</dbReference>
<dbReference type="Pfam" id="PF03780">
    <property type="entry name" value="Asp23"/>
    <property type="match status" value="1"/>
</dbReference>
<proteinExistence type="inferred from homology"/>
<sequence>MSEETILNVSEDSSLGKVEIAPEVIEVIAGIATTEIEGVYSRRGNFATDVAERFGLKTHGKGIKVELTQTGVTIDVFVVFDYGVTIPIVAQKVQQNIRQTLKTMTALEIEEINVHVVGVQMEKEDPQGE</sequence>
<organism evidence="2 3">
    <name type="scientific">Amphibacillus indicireducens</name>
    <dbReference type="NCBI Taxonomy" id="1076330"/>
    <lineage>
        <taxon>Bacteria</taxon>
        <taxon>Bacillati</taxon>
        <taxon>Bacillota</taxon>
        <taxon>Bacilli</taxon>
        <taxon>Bacillales</taxon>
        <taxon>Bacillaceae</taxon>
        <taxon>Amphibacillus</taxon>
    </lineage>
</organism>
<evidence type="ECO:0000313" key="2">
    <source>
        <dbReference type="EMBL" id="GAA4065954.1"/>
    </source>
</evidence>
<dbReference type="RefSeq" id="WP_344911073.1">
    <property type="nucleotide sequence ID" value="NZ_BAABDL010000053.1"/>
</dbReference>
<gene>
    <name evidence="2" type="ORF">GCM10022410_10480</name>
</gene>